<dbReference type="Gene3D" id="1.10.439.10">
    <property type="entry name" value="Penicillin Amidohydrolase, domain 1"/>
    <property type="match status" value="1"/>
</dbReference>
<dbReference type="CDD" id="cd03747">
    <property type="entry name" value="Ntn_PGA_like"/>
    <property type="match status" value="1"/>
</dbReference>
<dbReference type="PANTHER" id="PTHR34218">
    <property type="entry name" value="PEPTIDASE S45 PENICILLIN AMIDASE"/>
    <property type="match status" value="1"/>
</dbReference>
<gene>
    <name evidence="6" type="ORF">CUN48_04020</name>
</gene>
<dbReference type="AlphaFoldDB" id="A0A2M8QEV8"/>
<dbReference type="Gene3D" id="2.30.120.10">
    <property type="match status" value="1"/>
</dbReference>
<proteinExistence type="inferred from homology"/>
<evidence type="ECO:0000313" key="6">
    <source>
        <dbReference type="EMBL" id="PJF48339.1"/>
    </source>
</evidence>
<dbReference type="EMBL" id="PGTN01000017">
    <property type="protein sequence ID" value="PJF48339.1"/>
    <property type="molecule type" value="Genomic_DNA"/>
</dbReference>
<sequence>MKLLGKALAALLALVLIASGIGAASFFYTTRRPFPQTSGSLRLPGLTSNVEVIRDAWGVPHIYADTPDDLFRAQGFVHAQDRFFQMEFWRRIGQGRLAELFGAGALEQDKFIRTLGWYRVAEAEVQMLDPDVRRVLQSYADGVNAYILPNADRLGAEFSVLGLIGRRWSPEPWTPVNTVTWGKAMSYNLGGNMDQELARLRLIERGGEALAEAVIPSYPEDMPVIVRSARGASQDATPPFPAAGARPSSAADELYRIHKAVQRAIGLAHDPGIGSNNWVVAGARTTTGRPLLANDPHLGIQMPSIWYINGLHCRVVNDACPYDVVGVTFPGVPGVVLGHNARIAWGVTNAEPDTQDLFIERPNPDNPDEFEFQGKFEPARIREERIVVSGQAEPVVLRVRETRHGPILNDVLDELKGRELLALQWAALRPGQLFKAVLLINRAQNWAQFRQALRYWDTPAQNFVYADVDGNIGYQLPGNIPVRRKGDGRAPVPGWTGEHEWVGSIPFDELPSVFNPSEGYIVTANNAIVDARHYPYWIARDWDYGYRAKRIEQMILAKDKLSVEDMRAMHFDAYSLFADEVLAALEGMTLALDAGPSEARSMMAQWDRACNVESTGCAVFEVFWRELSRAVFADDVGESLAGDVLADGTHAQIALRNILADPDAAWWDDVTTPERETREQVVARALARAVRILEARLGRDRARWRWGDLHRVTFANQTLGRSGIALIEGIFNRGPFAAPGSMGLVNAVSGDPQHFTVRSGPSWRAIYDVSNWDRSLGIHTTGQSGHAYHPHYDDMIPLWLKGENLPLPWSRQVVERNARETLTLTP</sequence>
<dbReference type="Gene3D" id="1.10.1400.10">
    <property type="match status" value="1"/>
</dbReference>
<dbReference type="InterPro" id="IPR043146">
    <property type="entry name" value="Penicillin_amidase_N_B-knob"/>
</dbReference>
<dbReference type="InterPro" id="IPR014395">
    <property type="entry name" value="Pen/GL7ACA/AHL_acylase"/>
</dbReference>
<comment type="caution">
    <text evidence="6">The sequence shown here is derived from an EMBL/GenBank/DDBJ whole genome shotgun (WGS) entry which is preliminary data.</text>
</comment>
<evidence type="ECO:0000256" key="3">
    <source>
        <dbReference type="ARBA" id="ARBA00023145"/>
    </source>
</evidence>
<name>A0A2M8QEV8_9CHLR</name>
<feature type="binding site" evidence="5">
    <location>
        <position position="196"/>
    </location>
    <ligand>
        <name>Ca(2+)</name>
        <dbReference type="ChEBI" id="CHEBI:29108"/>
    </ligand>
</feature>
<dbReference type="InterPro" id="IPR029055">
    <property type="entry name" value="Ntn_hydrolases_N"/>
</dbReference>
<comment type="similarity">
    <text evidence="1">Belongs to the peptidase S45 family.</text>
</comment>
<dbReference type="GO" id="GO:0016811">
    <property type="term" value="F:hydrolase activity, acting on carbon-nitrogen (but not peptide) bonds, in linear amides"/>
    <property type="evidence" value="ECO:0007669"/>
    <property type="project" value="InterPro"/>
</dbReference>
<evidence type="ECO:0000256" key="2">
    <source>
        <dbReference type="ARBA" id="ARBA00022801"/>
    </source>
</evidence>
<feature type="binding site" evidence="5">
    <location>
        <position position="353"/>
    </location>
    <ligand>
        <name>Ca(2+)</name>
        <dbReference type="ChEBI" id="CHEBI:29108"/>
    </ligand>
</feature>
<keyword evidence="3" id="KW-0865">Zymogen</keyword>
<dbReference type="InterPro" id="IPR043147">
    <property type="entry name" value="Penicillin_amidase_A-knob"/>
</dbReference>
<dbReference type="InterPro" id="IPR023343">
    <property type="entry name" value="Penicillin_amidase_dom1"/>
</dbReference>
<accession>A0A2M8QEV8</accession>
<evidence type="ECO:0000256" key="4">
    <source>
        <dbReference type="PIRSR" id="PIRSR001227-1"/>
    </source>
</evidence>
<keyword evidence="2" id="KW-0378">Hydrolase</keyword>
<feature type="binding site" evidence="5">
    <location>
        <position position="356"/>
    </location>
    <ligand>
        <name>Ca(2+)</name>
        <dbReference type="ChEBI" id="CHEBI:29108"/>
    </ligand>
</feature>
<dbReference type="Proteomes" id="UP000230790">
    <property type="component" value="Unassembled WGS sequence"/>
</dbReference>
<keyword evidence="5" id="KW-0106">Calcium</keyword>
<evidence type="ECO:0000256" key="5">
    <source>
        <dbReference type="PIRSR" id="PIRSR001227-2"/>
    </source>
</evidence>
<dbReference type="GO" id="GO:0046872">
    <property type="term" value="F:metal ion binding"/>
    <property type="evidence" value="ECO:0007669"/>
    <property type="project" value="UniProtKB-KW"/>
</dbReference>
<keyword evidence="5" id="KW-0479">Metal-binding</keyword>
<evidence type="ECO:0000256" key="1">
    <source>
        <dbReference type="ARBA" id="ARBA00006586"/>
    </source>
</evidence>
<dbReference type="InterPro" id="IPR002692">
    <property type="entry name" value="S45"/>
</dbReference>
<comment type="cofactor">
    <cofactor evidence="5">
        <name>Ca(2+)</name>
        <dbReference type="ChEBI" id="CHEBI:29108"/>
    </cofactor>
    <text evidence="5">Binds 1 Ca(2+) ion per dimer.</text>
</comment>
<dbReference type="PANTHER" id="PTHR34218:SF4">
    <property type="entry name" value="ACYL-HOMOSERINE LACTONE ACYLASE QUIP"/>
    <property type="match status" value="1"/>
</dbReference>
<reference evidence="6 7" key="1">
    <citation type="submission" date="2017-11" db="EMBL/GenBank/DDBJ databases">
        <title>Evolution of Phototrophy in the Chloroflexi Phylum Driven by Horizontal Gene Transfer.</title>
        <authorList>
            <person name="Ward L.M."/>
            <person name="Hemp J."/>
            <person name="Shih P.M."/>
            <person name="Mcglynn S.E."/>
            <person name="Fischer W."/>
        </authorList>
    </citation>
    <scope>NUCLEOTIDE SEQUENCE [LARGE SCALE GENOMIC DNA]</scope>
    <source>
        <strain evidence="6">JP3_7</strain>
    </source>
</reference>
<dbReference type="PIRSF" id="PIRSF001227">
    <property type="entry name" value="Pen_acylase"/>
    <property type="match status" value="1"/>
</dbReference>
<dbReference type="GO" id="GO:0017000">
    <property type="term" value="P:antibiotic biosynthetic process"/>
    <property type="evidence" value="ECO:0007669"/>
    <property type="project" value="InterPro"/>
</dbReference>
<dbReference type="Pfam" id="PF01804">
    <property type="entry name" value="Penicil_amidase"/>
    <property type="match status" value="1"/>
</dbReference>
<dbReference type="SUPFAM" id="SSF56235">
    <property type="entry name" value="N-terminal nucleophile aminohydrolases (Ntn hydrolases)"/>
    <property type="match status" value="1"/>
</dbReference>
<organism evidence="6 7">
    <name type="scientific">Candidatus Thermofonsia Clade 3 bacterium</name>
    <dbReference type="NCBI Taxonomy" id="2364212"/>
    <lineage>
        <taxon>Bacteria</taxon>
        <taxon>Bacillati</taxon>
        <taxon>Chloroflexota</taxon>
        <taxon>Candidatus Thermofontia</taxon>
        <taxon>Candidatus Thermofonsia Clade 3</taxon>
    </lineage>
</organism>
<dbReference type="Gene3D" id="3.60.20.10">
    <property type="entry name" value="Glutamine Phosphoribosylpyrophosphate, subunit 1, domain 1"/>
    <property type="match status" value="1"/>
</dbReference>
<protein>
    <submittedName>
        <fullName evidence="6">Penicillin acylase family protein</fullName>
    </submittedName>
</protein>
<evidence type="ECO:0000313" key="7">
    <source>
        <dbReference type="Proteomes" id="UP000230790"/>
    </source>
</evidence>
<feature type="active site" description="Nucleophile" evidence="4">
    <location>
        <position position="275"/>
    </location>
</feature>